<reference evidence="1" key="1">
    <citation type="submission" date="2017-04" db="EMBL/GenBank/DDBJ databases">
        <authorList>
            <person name="Varghese N."/>
            <person name="Submissions S."/>
        </authorList>
    </citation>
    <scope>NUCLEOTIDE SEQUENCE</scope>
    <source>
        <strain evidence="1">WTE2008</strain>
    </source>
</reference>
<organism evidence="1 2">
    <name type="scientific">Aristaeella lactis</name>
    <dbReference type="NCBI Taxonomy" id="3046383"/>
    <lineage>
        <taxon>Bacteria</taxon>
        <taxon>Bacillati</taxon>
        <taxon>Bacillota</taxon>
        <taxon>Clostridia</taxon>
        <taxon>Eubacteriales</taxon>
        <taxon>Aristaeellaceae</taxon>
        <taxon>Aristaeella</taxon>
    </lineage>
</organism>
<evidence type="ECO:0000313" key="2">
    <source>
        <dbReference type="Proteomes" id="UP000192328"/>
    </source>
</evidence>
<name>A0AC61PKG4_9FIRM</name>
<proteinExistence type="predicted"/>
<keyword evidence="2" id="KW-1185">Reference proteome</keyword>
<dbReference type="Proteomes" id="UP000192328">
    <property type="component" value="Unassembled WGS sequence"/>
</dbReference>
<evidence type="ECO:0000313" key="1">
    <source>
        <dbReference type="EMBL" id="SMC54185.1"/>
    </source>
</evidence>
<gene>
    <name evidence="1" type="ORF">SAMN06297397_1343</name>
</gene>
<sequence>MIRKYTFGTPLPTDAIVQSLPAEKSPLPYFSAHTGEDGSLTLSLSLHPEEVIFGLGQAVRGMDKRGHRYESWNSDVFNHTEERPSLYGSHNLLVFFSPERLLGLYLDDPGRITWDLGYGNRSEAVITSASGNVDVYLIEEDTLPGIARSFRKLTGRSYMPPRWAFGYIQSRWGYASEQEIRTVAEEHRKRHIPLDGICLDIDYMVDFKNFTWKPDAFPDLKKFQGEMKEDHIRLVPIIDAGIKVEEGYTPYDTGKAGDFFCKKEDGSDFVAAVWPGRCCFPDFLREDVRRWFGDLYLPLLEAGIEGFWNDMNEPALFYSDEGLADAFAAADRIRSGGVDYESTWWLKDVFNGMANSMDDYRRFYHLVDGKPVRHDLVHNLYGAGMTRATAEGFRRFSPDKRLLLFSRSSFVGAHRNGGIWQGDNFSWWSHLKMALQMLPGLNLCGFLFTGCDLGGFGCNVTEDLLERFLQLGVFTPLMRNHSALHTRDQEIYRFSIWETMRDTVSVRYALLPYLYSEFMKAALRDEMYFHPLAFDYPADRRAVHTQDQLMLGGDCMIAPVCEQNAAGRYVYLPEDMLLIRFRSAKDYDLVPLEKGDHWIDLALGEFPLFVKKNHAVPLCPGGESSELLDDTRFALLGIIEQEGAYELYRDDGETSSPDLESGLTRIALVPDQSLTRKVNV</sequence>
<accession>A0AC61PKG4</accession>
<protein>
    <submittedName>
        <fullName evidence="1">Alpha-glucosidase</fullName>
    </submittedName>
</protein>
<dbReference type="EMBL" id="FWXZ01000002">
    <property type="protein sequence ID" value="SMC54185.1"/>
    <property type="molecule type" value="Genomic_DNA"/>
</dbReference>
<comment type="caution">
    <text evidence="1">The sequence shown here is derived from an EMBL/GenBank/DDBJ whole genome shotgun (WGS) entry which is preliminary data.</text>
</comment>